<feature type="domain" description="AMP-dependent synthetase/ligase" evidence="1">
    <location>
        <begin position="94"/>
        <end position="265"/>
    </location>
</feature>
<sequence length="453" mass="49456">MTLLAGAHQAPVQPRLPRLGDWCGYDELAVTQRARLPEVFAWAARAPFYQARDGLLAGGQPPANPDAAARRLADLPLTTKQDLRDAYPFGLLAVEKERLATYHESSGTAGQPTASFYTAEDWTDLSERYARKWVGISASDVFLVRTPYALMITGHLAHAAARLHGATVVPGDNRSLAMPYSRVVRVLHDLGVTLSWSMPTETLIWAAAARARGLEPGRDFPALRALFVGGEPLSPTRRRRISELWGVPVVEEYGSTETGSLAGECPNGRMHLWADRALFEVYDPATGRIGTEGSGQLVVTPLYREAMPLLRYNLEDDVEVAYGECPCGWALPTVRVLGRSAFGYRVGGAEVNQARLEELVFGLPAADGVLFWRAKAERELLRVEIEAPPRSAAAAQARLDAAVRAEFGVPCQVRAVPLGTLVPSHVLTGVHDVVKPRGLFGPDEDWDKALLYY</sequence>
<dbReference type="RefSeq" id="WP_281899985.1">
    <property type="nucleotide sequence ID" value="NZ_BSDI01000029.1"/>
</dbReference>
<comment type="caution">
    <text evidence="2">The sequence shown here is derived from an EMBL/GenBank/DDBJ whole genome shotgun (WGS) entry which is preliminary data.</text>
</comment>
<name>A0ABQ5QZN9_9ACTN</name>
<dbReference type="Proteomes" id="UP001144280">
    <property type="component" value="Unassembled WGS sequence"/>
</dbReference>
<dbReference type="SUPFAM" id="SSF56801">
    <property type="entry name" value="Acetyl-CoA synthetase-like"/>
    <property type="match status" value="1"/>
</dbReference>
<dbReference type="Pfam" id="PF00501">
    <property type="entry name" value="AMP-binding"/>
    <property type="match status" value="1"/>
</dbReference>
<evidence type="ECO:0000259" key="1">
    <source>
        <dbReference type="Pfam" id="PF00501"/>
    </source>
</evidence>
<keyword evidence="3" id="KW-1185">Reference proteome</keyword>
<evidence type="ECO:0000313" key="2">
    <source>
        <dbReference type="EMBL" id="GLH99970.1"/>
    </source>
</evidence>
<dbReference type="InterPro" id="IPR000873">
    <property type="entry name" value="AMP-dep_synth/lig_dom"/>
</dbReference>
<organism evidence="2 3">
    <name type="scientific">Phytohabitans aurantiacus</name>
    <dbReference type="NCBI Taxonomy" id="3016789"/>
    <lineage>
        <taxon>Bacteria</taxon>
        <taxon>Bacillati</taxon>
        <taxon>Actinomycetota</taxon>
        <taxon>Actinomycetes</taxon>
        <taxon>Micromonosporales</taxon>
        <taxon>Micromonosporaceae</taxon>
    </lineage>
</organism>
<dbReference type="PANTHER" id="PTHR43845:SF1">
    <property type="entry name" value="BLR5969 PROTEIN"/>
    <property type="match status" value="1"/>
</dbReference>
<dbReference type="Gene3D" id="3.40.50.12780">
    <property type="entry name" value="N-terminal domain of ligase-like"/>
    <property type="match status" value="1"/>
</dbReference>
<gene>
    <name evidence="2" type="ORF">Pa4123_52460</name>
</gene>
<dbReference type="PANTHER" id="PTHR43845">
    <property type="entry name" value="BLR5969 PROTEIN"/>
    <property type="match status" value="1"/>
</dbReference>
<reference evidence="2" key="1">
    <citation type="submission" date="2022-12" db="EMBL/GenBank/DDBJ databases">
        <title>New Phytohabitans aurantiacus sp. RD004123 nov., an actinomycete isolated from soil.</title>
        <authorList>
            <person name="Triningsih D.W."/>
            <person name="Harunari E."/>
            <person name="Igarashi Y."/>
        </authorList>
    </citation>
    <scope>NUCLEOTIDE SEQUENCE</scope>
    <source>
        <strain evidence="2">RD004123</strain>
    </source>
</reference>
<accession>A0ABQ5QZN9</accession>
<protein>
    <recommendedName>
        <fullName evidence="1">AMP-dependent synthetase/ligase domain-containing protein</fullName>
    </recommendedName>
</protein>
<dbReference type="InterPro" id="IPR042099">
    <property type="entry name" value="ANL_N_sf"/>
</dbReference>
<evidence type="ECO:0000313" key="3">
    <source>
        <dbReference type="Proteomes" id="UP001144280"/>
    </source>
</evidence>
<proteinExistence type="predicted"/>
<dbReference type="EMBL" id="BSDI01000029">
    <property type="protein sequence ID" value="GLH99970.1"/>
    <property type="molecule type" value="Genomic_DNA"/>
</dbReference>